<name>A0A6J4KLR6_9CYAN</name>
<dbReference type="AlphaFoldDB" id="A0A6J4KLR6"/>
<sequence length="43" mass="4758">MFFVYLMLVVTHDLLCLAIFVYTTAVTGCGVEGHTTSRSVFVD</sequence>
<dbReference type="EMBL" id="CADCTY010000267">
    <property type="protein sequence ID" value="CAA9308029.1"/>
    <property type="molecule type" value="Genomic_DNA"/>
</dbReference>
<gene>
    <name evidence="1" type="ORF">AVDCRST_MAG94-786</name>
</gene>
<proteinExistence type="predicted"/>
<reference evidence="1" key="1">
    <citation type="submission" date="2020-02" db="EMBL/GenBank/DDBJ databases">
        <authorList>
            <person name="Meier V. D."/>
        </authorList>
    </citation>
    <scope>NUCLEOTIDE SEQUENCE</scope>
    <source>
        <strain evidence="1">AVDCRST_MAG94</strain>
    </source>
</reference>
<accession>A0A6J4KLR6</accession>
<protein>
    <submittedName>
        <fullName evidence="1">Uncharacterized protein</fullName>
    </submittedName>
</protein>
<evidence type="ECO:0000313" key="1">
    <source>
        <dbReference type="EMBL" id="CAA9308029.1"/>
    </source>
</evidence>
<organism evidence="1">
    <name type="scientific">uncultured Leptolyngbya sp</name>
    <dbReference type="NCBI Taxonomy" id="332963"/>
    <lineage>
        <taxon>Bacteria</taxon>
        <taxon>Bacillati</taxon>
        <taxon>Cyanobacteriota</taxon>
        <taxon>Cyanophyceae</taxon>
        <taxon>Leptolyngbyales</taxon>
        <taxon>Leptolyngbyaceae</taxon>
        <taxon>Leptolyngbya group</taxon>
        <taxon>Leptolyngbya</taxon>
        <taxon>environmental samples</taxon>
    </lineage>
</organism>